<dbReference type="RefSeq" id="WP_078218170.1">
    <property type="nucleotide sequence ID" value="NZ_MUXZ01000010.1"/>
</dbReference>
<comment type="function">
    <text evidence="1 9">May be involved in recombinational repair of damaged DNA.</text>
</comment>
<dbReference type="InterPro" id="IPR003395">
    <property type="entry name" value="RecF/RecN/SMC_N"/>
</dbReference>
<evidence type="ECO:0000313" key="13">
    <source>
        <dbReference type="Proteomes" id="UP000254329"/>
    </source>
</evidence>
<sequence>MLLQLTINNFAIVHHLDIEFAKGMSVITGETGAGKSIAIDALGLCLGQRTELSMLRDGQERVDVCATFHIEKINPAYQWLQEQELQDADNPEGCILRRIINSDGRSKAFINGVAVSAAQLKEIGQYLIHINGQHASQQLLKTEYQLQIVDQFCGHTDLLKDMQESYRTWRDLQEKVATFQQKCAENEAKKQLLQYQVEELDQFNLKENEYLELEEEHTRLSNSEELISLSQSALQLLSENESVSIDSLLYKTTQYINELCQLDPNYSDVQTMLQEALIQIQEATSEMQHLSSNIEQDPQLLQEVEQRMGQAVQLARKHNVKPQDLVALHKKLKSELAQLVDFSESETQLIEQEEKQREYMQEIATKLSLSRQQGAIKLATQVTQSIKQLAMENAEFSIVFDADKKLSNKGYDQLSFNLSANLGQSAQPLNKVASGGELSRIALAIQVLTSDKSAIPTLIFDEIDVGISGATASVVGRLLRQLGEKCQVICVTHLPQVACCGHNHFAVEKQVIDNKTSTKMTALRAEQRVVALAKLLGGQTITDMALANAQEMLDLVNGEPLP</sequence>
<dbReference type="AlphaFoldDB" id="A0A1V4B1R4"/>
<dbReference type="CDD" id="cd03241">
    <property type="entry name" value="ABC_RecN"/>
    <property type="match status" value="2"/>
</dbReference>
<organism evidence="12 13">
    <name type="scientific">Canicola haemoglobinophilus</name>
    <dbReference type="NCBI Taxonomy" id="733"/>
    <lineage>
        <taxon>Bacteria</taxon>
        <taxon>Pseudomonadati</taxon>
        <taxon>Pseudomonadota</taxon>
        <taxon>Gammaproteobacteria</taxon>
        <taxon>Pasteurellales</taxon>
        <taxon>Pasteurellaceae</taxon>
        <taxon>Canicola</taxon>
    </lineage>
</organism>
<dbReference type="GO" id="GO:0005524">
    <property type="term" value="F:ATP binding"/>
    <property type="evidence" value="ECO:0007669"/>
    <property type="project" value="UniProtKB-KW"/>
</dbReference>
<dbReference type="Proteomes" id="UP000254329">
    <property type="component" value="Unassembled WGS sequence"/>
</dbReference>
<name>A0A1V4B1R4_9PAST</name>
<evidence type="ECO:0000256" key="2">
    <source>
        <dbReference type="ARBA" id="ARBA00009441"/>
    </source>
</evidence>
<dbReference type="PANTHER" id="PTHR11059:SF0">
    <property type="entry name" value="DNA REPAIR PROTEIN RECN"/>
    <property type="match status" value="1"/>
</dbReference>
<keyword evidence="10" id="KW-0175">Coiled coil</keyword>
<keyword evidence="5 9" id="KW-0227">DNA damage</keyword>
<dbReference type="InterPro" id="IPR004604">
    <property type="entry name" value="DNA_recomb/repair_RecN"/>
</dbReference>
<dbReference type="PANTHER" id="PTHR11059">
    <property type="entry name" value="DNA REPAIR PROTEIN RECN"/>
    <property type="match status" value="1"/>
</dbReference>
<evidence type="ECO:0000256" key="8">
    <source>
        <dbReference type="ARBA" id="ARBA00033408"/>
    </source>
</evidence>
<dbReference type="GO" id="GO:0006281">
    <property type="term" value="P:DNA repair"/>
    <property type="evidence" value="ECO:0007669"/>
    <property type="project" value="UniProtKB-KW"/>
</dbReference>
<dbReference type="Gene3D" id="3.40.50.300">
    <property type="entry name" value="P-loop containing nucleotide triphosphate hydrolases"/>
    <property type="match status" value="2"/>
</dbReference>
<comment type="similarity">
    <text evidence="2 9">Belongs to the RecN family.</text>
</comment>
<evidence type="ECO:0000256" key="6">
    <source>
        <dbReference type="ARBA" id="ARBA00022840"/>
    </source>
</evidence>
<dbReference type="FunFam" id="3.40.50.300:FF:000356">
    <property type="entry name" value="DNA repair protein RecN"/>
    <property type="match status" value="1"/>
</dbReference>
<dbReference type="EMBL" id="UGHF01000001">
    <property type="protein sequence ID" value="STO61013.1"/>
    <property type="molecule type" value="Genomic_DNA"/>
</dbReference>
<dbReference type="Pfam" id="PF02463">
    <property type="entry name" value="SMC_N"/>
    <property type="match status" value="1"/>
</dbReference>
<protein>
    <recommendedName>
        <fullName evidence="3 9">DNA repair protein RecN</fullName>
    </recommendedName>
    <alternativeName>
        <fullName evidence="8 9">Recombination protein N</fullName>
    </alternativeName>
</protein>
<keyword evidence="13" id="KW-1185">Reference proteome</keyword>
<evidence type="ECO:0000259" key="11">
    <source>
        <dbReference type="Pfam" id="PF02463"/>
    </source>
</evidence>
<dbReference type="FunFam" id="3.40.50.300:FF:000319">
    <property type="entry name" value="DNA repair protein RecN"/>
    <property type="match status" value="1"/>
</dbReference>
<accession>A0A1V4B1R4</accession>
<keyword evidence="4" id="KW-0547">Nucleotide-binding</keyword>
<evidence type="ECO:0000256" key="3">
    <source>
        <dbReference type="ARBA" id="ARBA00021315"/>
    </source>
</evidence>
<dbReference type="NCBIfam" id="NF008121">
    <property type="entry name" value="PRK10869.1"/>
    <property type="match status" value="1"/>
</dbReference>
<dbReference type="STRING" id="733.B0186_04345"/>
<reference evidence="12 13" key="1">
    <citation type="submission" date="2018-06" db="EMBL/GenBank/DDBJ databases">
        <authorList>
            <consortium name="Pathogen Informatics"/>
            <person name="Doyle S."/>
        </authorList>
    </citation>
    <scope>NUCLEOTIDE SEQUENCE [LARGE SCALE GENOMIC DNA]</scope>
    <source>
        <strain evidence="12 13">NCTC1659</strain>
    </source>
</reference>
<evidence type="ECO:0000313" key="12">
    <source>
        <dbReference type="EMBL" id="STO61013.1"/>
    </source>
</evidence>
<proteinExistence type="inferred from homology"/>
<gene>
    <name evidence="12" type="primary">recN</name>
    <name evidence="12" type="ORF">NCTC1659_02317</name>
</gene>
<dbReference type="GO" id="GO:0009432">
    <property type="term" value="P:SOS response"/>
    <property type="evidence" value="ECO:0007669"/>
    <property type="project" value="UniProtKB-ARBA"/>
</dbReference>
<dbReference type="NCBIfam" id="TIGR00634">
    <property type="entry name" value="recN"/>
    <property type="match status" value="1"/>
</dbReference>
<evidence type="ECO:0000256" key="1">
    <source>
        <dbReference type="ARBA" id="ARBA00003618"/>
    </source>
</evidence>
<evidence type="ECO:0000256" key="4">
    <source>
        <dbReference type="ARBA" id="ARBA00022741"/>
    </source>
</evidence>
<evidence type="ECO:0000256" key="9">
    <source>
        <dbReference type="PIRNR" id="PIRNR003128"/>
    </source>
</evidence>
<feature type="domain" description="RecF/RecN/SMC N-terminal" evidence="11">
    <location>
        <begin position="2"/>
        <end position="507"/>
    </location>
</feature>
<evidence type="ECO:0000256" key="10">
    <source>
        <dbReference type="SAM" id="Coils"/>
    </source>
</evidence>
<dbReference type="InterPro" id="IPR027417">
    <property type="entry name" value="P-loop_NTPase"/>
</dbReference>
<evidence type="ECO:0000256" key="5">
    <source>
        <dbReference type="ARBA" id="ARBA00022763"/>
    </source>
</evidence>
<feature type="coiled-coil region" evidence="10">
    <location>
        <begin position="266"/>
        <end position="293"/>
    </location>
</feature>
<dbReference type="PIRSF" id="PIRSF003128">
    <property type="entry name" value="RecN"/>
    <property type="match status" value="1"/>
</dbReference>
<evidence type="ECO:0000256" key="7">
    <source>
        <dbReference type="ARBA" id="ARBA00023204"/>
    </source>
</evidence>
<dbReference type="GO" id="GO:0043590">
    <property type="term" value="C:bacterial nucleoid"/>
    <property type="evidence" value="ECO:0007669"/>
    <property type="project" value="TreeGrafter"/>
</dbReference>
<dbReference type="GO" id="GO:0006310">
    <property type="term" value="P:DNA recombination"/>
    <property type="evidence" value="ECO:0007669"/>
    <property type="project" value="InterPro"/>
</dbReference>
<keyword evidence="6" id="KW-0067">ATP-binding</keyword>
<dbReference type="SUPFAM" id="SSF52540">
    <property type="entry name" value="P-loop containing nucleoside triphosphate hydrolases"/>
    <property type="match status" value="2"/>
</dbReference>
<keyword evidence="7 9" id="KW-0234">DNA repair</keyword>